<proteinExistence type="predicted"/>
<dbReference type="Proteomes" id="UP001367508">
    <property type="component" value="Unassembled WGS sequence"/>
</dbReference>
<reference evidence="1 2" key="1">
    <citation type="submission" date="2024-01" db="EMBL/GenBank/DDBJ databases">
        <title>The genomes of 5 underutilized Papilionoideae crops provide insights into root nodulation and disease resistanc.</title>
        <authorList>
            <person name="Jiang F."/>
        </authorList>
    </citation>
    <scope>NUCLEOTIDE SEQUENCE [LARGE SCALE GENOMIC DNA]</scope>
    <source>
        <strain evidence="1">LVBAO_FW01</strain>
        <tissue evidence="1">Leaves</tissue>
    </source>
</reference>
<evidence type="ECO:0000313" key="2">
    <source>
        <dbReference type="Proteomes" id="UP001367508"/>
    </source>
</evidence>
<accession>A0AAN9MGA5</accession>
<dbReference type="AlphaFoldDB" id="A0AAN9MGA5"/>
<keyword evidence="2" id="KW-1185">Reference proteome</keyword>
<name>A0AAN9MGA5_CANGL</name>
<evidence type="ECO:0000313" key="1">
    <source>
        <dbReference type="EMBL" id="KAK7350843.1"/>
    </source>
</evidence>
<organism evidence="1 2">
    <name type="scientific">Canavalia gladiata</name>
    <name type="common">Sword bean</name>
    <name type="synonym">Dolichos gladiatus</name>
    <dbReference type="NCBI Taxonomy" id="3824"/>
    <lineage>
        <taxon>Eukaryota</taxon>
        <taxon>Viridiplantae</taxon>
        <taxon>Streptophyta</taxon>
        <taxon>Embryophyta</taxon>
        <taxon>Tracheophyta</taxon>
        <taxon>Spermatophyta</taxon>
        <taxon>Magnoliopsida</taxon>
        <taxon>eudicotyledons</taxon>
        <taxon>Gunneridae</taxon>
        <taxon>Pentapetalae</taxon>
        <taxon>rosids</taxon>
        <taxon>fabids</taxon>
        <taxon>Fabales</taxon>
        <taxon>Fabaceae</taxon>
        <taxon>Papilionoideae</taxon>
        <taxon>50 kb inversion clade</taxon>
        <taxon>NPAAA clade</taxon>
        <taxon>indigoferoid/millettioid clade</taxon>
        <taxon>Phaseoleae</taxon>
        <taxon>Canavalia</taxon>
    </lineage>
</organism>
<dbReference type="EMBL" id="JAYMYQ010000002">
    <property type="protein sequence ID" value="KAK7350843.1"/>
    <property type="molecule type" value="Genomic_DNA"/>
</dbReference>
<comment type="caution">
    <text evidence="1">The sequence shown here is derived from an EMBL/GenBank/DDBJ whole genome shotgun (WGS) entry which is preliminary data.</text>
</comment>
<sequence length="79" mass="9440">MEFQSRSYPTLFLHDLFLIKLDRIWNRILYPRSYRKHFCIFVLAPSSLFSSPAQHYALLQQFANSKIVQVQSHFTSCQE</sequence>
<protein>
    <submittedName>
        <fullName evidence="1">Uncharacterized protein</fullName>
    </submittedName>
</protein>
<gene>
    <name evidence="1" type="ORF">VNO77_09838</name>
</gene>